<evidence type="ECO:0000259" key="2">
    <source>
        <dbReference type="SMART" id="SM00822"/>
    </source>
</evidence>
<dbReference type="PRINTS" id="PR00081">
    <property type="entry name" value="GDHRDH"/>
</dbReference>
<dbReference type="EC" id="1.1.1.47" evidence="3"/>
<comment type="caution">
    <text evidence="3">The sequence shown here is derived from an EMBL/GenBank/DDBJ whole genome shotgun (WGS) entry which is preliminary data.</text>
</comment>
<evidence type="ECO:0000256" key="1">
    <source>
        <dbReference type="ARBA" id="ARBA00006484"/>
    </source>
</evidence>
<dbReference type="PRINTS" id="PR00080">
    <property type="entry name" value="SDRFAMILY"/>
</dbReference>
<evidence type="ECO:0000313" key="4">
    <source>
        <dbReference type="Proteomes" id="UP001595818"/>
    </source>
</evidence>
<accession>A0ABV9SYP5</accession>
<comment type="similarity">
    <text evidence="1">Belongs to the short-chain dehydrogenases/reductases (SDR) family.</text>
</comment>
<dbReference type="InterPro" id="IPR020904">
    <property type="entry name" value="Sc_DH/Rdtase_CS"/>
</dbReference>
<keyword evidence="3" id="KW-0560">Oxidoreductase</keyword>
<dbReference type="InterPro" id="IPR057326">
    <property type="entry name" value="KR_dom"/>
</dbReference>
<dbReference type="SUPFAM" id="SSF51735">
    <property type="entry name" value="NAD(P)-binding Rossmann-fold domains"/>
    <property type="match status" value="1"/>
</dbReference>
<dbReference type="NCBIfam" id="NF009466">
    <property type="entry name" value="PRK12826.1-2"/>
    <property type="match status" value="1"/>
</dbReference>
<protein>
    <submittedName>
        <fullName evidence="3">Glucose 1-dehydrogenase</fullName>
        <ecNumber evidence="3">1.1.1.47</ecNumber>
    </submittedName>
</protein>
<dbReference type="EMBL" id="JBHSJJ010000003">
    <property type="protein sequence ID" value="MFC4871531.1"/>
    <property type="molecule type" value="Genomic_DNA"/>
</dbReference>
<dbReference type="RefSeq" id="WP_377063083.1">
    <property type="nucleotide sequence ID" value="NZ_JBHSJJ010000003.1"/>
</dbReference>
<dbReference type="InterPro" id="IPR036291">
    <property type="entry name" value="NAD(P)-bd_dom_sf"/>
</dbReference>
<name>A0ABV9SYP5_9BACT</name>
<reference evidence="4" key="1">
    <citation type="journal article" date="2019" name="Int. J. Syst. Evol. Microbiol.">
        <title>The Global Catalogue of Microorganisms (GCM) 10K type strain sequencing project: providing services to taxonomists for standard genome sequencing and annotation.</title>
        <authorList>
            <consortium name="The Broad Institute Genomics Platform"/>
            <consortium name="The Broad Institute Genome Sequencing Center for Infectious Disease"/>
            <person name="Wu L."/>
            <person name="Ma J."/>
        </authorList>
    </citation>
    <scope>NUCLEOTIDE SEQUENCE [LARGE SCALE GENOMIC DNA]</scope>
    <source>
        <strain evidence="4">CGMCC 4.7466</strain>
    </source>
</reference>
<dbReference type="PANTHER" id="PTHR42760">
    <property type="entry name" value="SHORT-CHAIN DEHYDROGENASES/REDUCTASES FAMILY MEMBER"/>
    <property type="match status" value="1"/>
</dbReference>
<dbReference type="Gene3D" id="3.40.50.720">
    <property type="entry name" value="NAD(P)-binding Rossmann-like Domain"/>
    <property type="match status" value="1"/>
</dbReference>
<keyword evidence="4" id="KW-1185">Reference proteome</keyword>
<proteinExistence type="inferred from homology"/>
<dbReference type="SMART" id="SM00822">
    <property type="entry name" value="PKS_KR"/>
    <property type="match status" value="1"/>
</dbReference>
<dbReference type="GO" id="GO:0047936">
    <property type="term" value="F:glucose 1-dehydrogenase [NAD(P)+] activity"/>
    <property type="evidence" value="ECO:0007669"/>
    <property type="project" value="UniProtKB-EC"/>
</dbReference>
<dbReference type="Pfam" id="PF13561">
    <property type="entry name" value="adh_short_C2"/>
    <property type="match status" value="1"/>
</dbReference>
<evidence type="ECO:0000313" key="3">
    <source>
        <dbReference type="EMBL" id="MFC4871531.1"/>
    </source>
</evidence>
<dbReference type="NCBIfam" id="NF005559">
    <property type="entry name" value="PRK07231.1"/>
    <property type="match status" value="1"/>
</dbReference>
<feature type="domain" description="Ketoreductase" evidence="2">
    <location>
        <begin position="12"/>
        <end position="214"/>
    </location>
</feature>
<gene>
    <name evidence="3" type="ORF">ACFPFU_07520</name>
</gene>
<dbReference type="PANTHER" id="PTHR42760:SF132">
    <property type="entry name" value="SHORT-CHAIN DEHYDROGENASE_REDUCTASE FAMILY PROTEIN"/>
    <property type="match status" value="1"/>
</dbReference>
<dbReference type="Proteomes" id="UP001595818">
    <property type="component" value="Unassembled WGS sequence"/>
</dbReference>
<dbReference type="PROSITE" id="PS00061">
    <property type="entry name" value="ADH_SHORT"/>
    <property type="match status" value="1"/>
</dbReference>
<sequence>MENQKNKPLRNQTAIVTGASSGIGQAIAIALGKAGANVAVNYHGDEVGADKTKEEIQNHGSKAITIKGDVSEKEEVEQLFLKTTDELGNIHILINNAGIQQDEPFKDMKAESWDQVIRTNLYGAFYCAQQAARIFIKQGMDNTLSKAKGKIIFISSVHDTIPWAGRVNYAASKGGLLTLMQSLAQELAPEKIRVNNISPGAIKTPINEDDWKDENRKKALLAKIPYGRIGEPEDVAKAVVWLASDDADYITGTTLYVDGGMTLYPSFLEE</sequence>
<dbReference type="InterPro" id="IPR002347">
    <property type="entry name" value="SDR_fam"/>
</dbReference>
<organism evidence="3 4">
    <name type="scientific">Negadavirga shengliensis</name>
    <dbReference type="NCBI Taxonomy" id="1389218"/>
    <lineage>
        <taxon>Bacteria</taxon>
        <taxon>Pseudomonadati</taxon>
        <taxon>Bacteroidota</taxon>
        <taxon>Cytophagia</taxon>
        <taxon>Cytophagales</taxon>
        <taxon>Cyclobacteriaceae</taxon>
        <taxon>Negadavirga</taxon>
    </lineage>
</organism>